<dbReference type="RefSeq" id="WP_093310387.1">
    <property type="nucleotide sequence ID" value="NZ_FNPV01000001.1"/>
</dbReference>
<sequence>MRYHFVDLVDISKIQRMMDLLYDATGILTAILDLEGNILTSSGWRSICLDFHRKNHNTQKRCGISDCRINERLKDGEKYVIYYCENGLIDAATRIFVHGEHVANVYTGQFLLEEPDMVFFRQQAKHHDFDEHQYLEALKSVPIYNKETVKHMMEYLCSQAEMLGEMGYQEIETRRAAAELKHTCEELENTKEVLTAALEELRDQYDELQKKEMIARQHEELWEHAIEGTGLIIYDWNLKSNQLYFTRTFKSLLGFEATEFIGDREKYLRRIHPDDQRKVKEKTEEVLAGKKELYNNEYRIKNKEEQYIWVQVKGKIVERNQNNQPIRLVGTLMDITNYKKKEGFGGV</sequence>
<comment type="catalytic activity">
    <reaction evidence="1">
        <text>ATP + protein L-histidine = ADP + protein N-phospho-L-histidine.</text>
        <dbReference type="EC" id="2.7.13.3"/>
    </reaction>
</comment>
<gene>
    <name evidence="9" type="ORF">SAMN05192546_101365</name>
</gene>
<feature type="coiled-coil region" evidence="6">
    <location>
        <begin position="170"/>
        <end position="218"/>
    </location>
</feature>
<dbReference type="InterPro" id="IPR018771">
    <property type="entry name" value="PocR_dom"/>
</dbReference>
<dbReference type="InterPro" id="IPR000700">
    <property type="entry name" value="PAS-assoc_C"/>
</dbReference>
<dbReference type="PANTHER" id="PTHR43304:SF1">
    <property type="entry name" value="PAC DOMAIN-CONTAINING PROTEIN"/>
    <property type="match status" value="1"/>
</dbReference>
<evidence type="ECO:0000256" key="1">
    <source>
        <dbReference type="ARBA" id="ARBA00000085"/>
    </source>
</evidence>
<dbReference type="Gene3D" id="3.30.450.20">
    <property type="entry name" value="PAS domain"/>
    <property type="match status" value="1"/>
</dbReference>
<reference evidence="9 10" key="1">
    <citation type="submission" date="2016-10" db="EMBL/GenBank/DDBJ databases">
        <authorList>
            <person name="de Groot N.N."/>
        </authorList>
    </citation>
    <scope>NUCLEOTIDE SEQUENCE [LARGE SCALE GENOMIC DNA]</scope>
    <source>
        <strain evidence="9 10">APO</strain>
    </source>
</reference>
<evidence type="ECO:0000256" key="3">
    <source>
        <dbReference type="ARBA" id="ARBA00022553"/>
    </source>
</evidence>
<dbReference type="EC" id="2.7.13.3" evidence="2"/>
<feature type="domain" description="PAC" evidence="8">
    <location>
        <begin position="294"/>
        <end position="347"/>
    </location>
</feature>
<dbReference type="InterPro" id="IPR035965">
    <property type="entry name" value="PAS-like_dom_sf"/>
</dbReference>
<dbReference type="NCBIfam" id="TIGR00229">
    <property type="entry name" value="sensory_box"/>
    <property type="match status" value="1"/>
</dbReference>
<keyword evidence="6" id="KW-0175">Coiled coil</keyword>
<dbReference type="AlphaFoldDB" id="A0A1H3J0E3"/>
<dbReference type="PROSITE" id="PS50112">
    <property type="entry name" value="PAS"/>
    <property type="match status" value="1"/>
</dbReference>
<dbReference type="CDD" id="cd00130">
    <property type="entry name" value="PAS"/>
    <property type="match status" value="1"/>
</dbReference>
<dbReference type="GO" id="GO:0004673">
    <property type="term" value="F:protein histidine kinase activity"/>
    <property type="evidence" value="ECO:0007669"/>
    <property type="project" value="UniProtKB-EC"/>
</dbReference>
<evidence type="ECO:0000259" key="7">
    <source>
        <dbReference type="PROSITE" id="PS50112"/>
    </source>
</evidence>
<keyword evidence="4" id="KW-0808">Transferase</keyword>
<dbReference type="OrthoDB" id="505470at2"/>
<dbReference type="InterPro" id="IPR000014">
    <property type="entry name" value="PAS"/>
</dbReference>
<dbReference type="Pfam" id="PF08447">
    <property type="entry name" value="PAS_3"/>
    <property type="match status" value="1"/>
</dbReference>
<evidence type="ECO:0000256" key="2">
    <source>
        <dbReference type="ARBA" id="ARBA00012438"/>
    </source>
</evidence>
<evidence type="ECO:0000256" key="4">
    <source>
        <dbReference type="ARBA" id="ARBA00022679"/>
    </source>
</evidence>
<name>A0A1H3J0E3_9FIRM</name>
<dbReference type="SMART" id="SM00086">
    <property type="entry name" value="PAC"/>
    <property type="match status" value="1"/>
</dbReference>
<evidence type="ECO:0000259" key="8">
    <source>
        <dbReference type="PROSITE" id="PS50113"/>
    </source>
</evidence>
<keyword evidence="5" id="KW-0418">Kinase</keyword>
<dbReference type="STRING" id="159292.SAMN05192546_101365"/>
<dbReference type="Pfam" id="PF10114">
    <property type="entry name" value="PocR"/>
    <property type="match status" value="1"/>
</dbReference>
<accession>A0A1H3J0E3</accession>
<dbReference type="PANTHER" id="PTHR43304">
    <property type="entry name" value="PHYTOCHROME-LIKE PROTEIN CPH1"/>
    <property type="match status" value="1"/>
</dbReference>
<dbReference type="PROSITE" id="PS50113">
    <property type="entry name" value="PAC"/>
    <property type="match status" value="1"/>
</dbReference>
<dbReference type="SMART" id="SM00091">
    <property type="entry name" value="PAS"/>
    <property type="match status" value="1"/>
</dbReference>
<dbReference type="InterPro" id="IPR001610">
    <property type="entry name" value="PAC"/>
</dbReference>
<keyword evidence="10" id="KW-1185">Reference proteome</keyword>
<dbReference type="EMBL" id="FNPV01000001">
    <property type="protein sequence ID" value="SDY33436.1"/>
    <property type="molecule type" value="Genomic_DNA"/>
</dbReference>
<dbReference type="InterPro" id="IPR052162">
    <property type="entry name" value="Sensor_kinase/Photoreceptor"/>
</dbReference>
<evidence type="ECO:0000313" key="10">
    <source>
        <dbReference type="Proteomes" id="UP000199230"/>
    </source>
</evidence>
<protein>
    <recommendedName>
        <fullName evidence="2">histidine kinase</fullName>
        <ecNumber evidence="2">2.7.13.3</ecNumber>
    </recommendedName>
</protein>
<dbReference type="InterPro" id="IPR013655">
    <property type="entry name" value="PAS_fold_3"/>
</dbReference>
<dbReference type="Proteomes" id="UP000199230">
    <property type="component" value="Unassembled WGS sequence"/>
</dbReference>
<organism evidence="9 10">
    <name type="scientific">Tindallia californiensis</name>
    <dbReference type="NCBI Taxonomy" id="159292"/>
    <lineage>
        <taxon>Bacteria</taxon>
        <taxon>Bacillati</taxon>
        <taxon>Bacillota</taxon>
        <taxon>Clostridia</taxon>
        <taxon>Peptostreptococcales</taxon>
        <taxon>Tindalliaceae</taxon>
        <taxon>Tindallia</taxon>
    </lineage>
</organism>
<dbReference type="SUPFAM" id="SSF55785">
    <property type="entry name" value="PYP-like sensor domain (PAS domain)"/>
    <property type="match status" value="1"/>
</dbReference>
<evidence type="ECO:0000256" key="5">
    <source>
        <dbReference type="ARBA" id="ARBA00022777"/>
    </source>
</evidence>
<proteinExistence type="predicted"/>
<feature type="domain" description="PAS" evidence="7">
    <location>
        <begin position="218"/>
        <end position="290"/>
    </location>
</feature>
<keyword evidence="3" id="KW-0597">Phosphoprotein</keyword>
<evidence type="ECO:0000256" key="6">
    <source>
        <dbReference type="SAM" id="Coils"/>
    </source>
</evidence>
<evidence type="ECO:0000313" key="9">
    <source>
        <dbReference type="EMBL" id="SDY33436.1"/>
    </source>
</evidence>